<keyword evidence="2" id="KW-1185">Reference proteome</keyword>
<organism evidence="1 2">
    <name type="scientific">Vigna angularis var. angularis</name>
    <dbReference type="NCBI Taxonomy" id="157739"/>
    <lineage>
        <taxon>Eukaryota</taxon>
        <taxon>Viridiplantae</taxon>
        <taxon>Streptophyta</taxon>
        <taxon>Embryophyta</taxon>
        <taxon>Tracheophyta</taxon>
        <taxon>Spermatophyta</taxon>
        <taxon>Magnoliopsida</taxon>
        <taxon>eudicotyledons</taxon>
        <taxon>Gunneridae</taxon>
        <taxon>Pentapetalae</taxon>
        <taxon>rosids</taxon>
        <taxon>fabids</taxon>
        <taxon>Fabales</taxon>
        <taxon>Fabaceae</taxon>
        <taxon>Papilionoideae</taxon>
        <taxon>50 kb inversion clade</taxon>
        <taxon>NPAAA clade</taxon>
        <taxon>indigoferoid/millettioid clade</taxon>
        <taxon>Phaseoleae</taxon>
        <taxon>Vigna</taxon>
    </lineage>
</organism>
<evidence type="ECO:0000313" key="2">
    <source>
        <dbReference type="Proteomes" id="UP000291084"/>
    </source>
</evidence>
<proteinExistence type="predicted"/>
<feature type="non-terminal residue" evidence="1">
    <location>
        <position position="1"/>
    </location>
</feature>
<reference evidence="1 2" key="1">
    <citation type="journal article" date="2015" name="Sci. Rep.">
        <title>The power of single molecule real-time sequencing technology in the de novo assembly of a eukaryotic genome.</title>
        <authorList>
            <person name="Sakai H."/>
            <person name="Naito K."/>
            <person name="Ogiso-Tanaka E."/>
            <person name="Takahashi Y."/>
            <person name="Iseki K."/>
            <person name="Muto C."/>
            <person name="Satou K."/>
            <person name="Teruya K."/>
            <person name="Shiroma A."/>
            <person name="Shimoji M."/>
            <person name="Hirano T."/>
            <person name="Itoh T."/>
            <person name="Kaga A."/>
            <person name="Tomooka N."/>
        </authorList>
    </citation>
    <scope>NUCLEOTIDE SEQUENCE [LARGE SCALE GENOMIC DNA]</scope>
    <source>
        <strain evidence="2">cv. Shumari</strain>
    </source>
</reference>
<evidence type="ECO:0000313" key="1">
    <source>
        <dbReference type="EMBL" id="BAT99011.1"/>
    </source>
</evidence>
<dbReference type="EMBL" id="AP015043">
    <property type="protein sequence ID" value="BAT99011.1"/>
    <property type="molecule type" value="Genomic_DNA"/>
</dbReference>
<sequence length="129" mass="15286">WNLSETHIISTIHCGIYFPEVTVPQYFRNKFSRTLYSSRNGNPKSYFSPFLPILNYMFRRLISRFYFSGTLPSQVHPLCPTKNTFIYLTLSFANHQHLHQTFPENPHKHTANLFTTKEITFIKQSRVKI</sequence>
<dbReference type="Proteomes" id="UP000291084">
    <property type="component" value="Chromosome 10"/>
</dbReference>
<accession>A0A0S3T2F6</accession>
<name>A0A0S3T2F6_PHAAN</name>
<dbReference type="AlphaFoldDB" id="A0A0S3T2F6"/>
<gene>
    <name evidence="1" type="primary">Vigan.10G038400</name>
    <name evidence="1" type="ORF">VIGAN_10038400</name>
</gene>
<protein>
    <submittedName>
        <fullName evidence="1">Uncharacterized protein</fullName>
    </submittedName>
</protein>